<reference evidence="2" key="2">
    <citation type="journal article" date="2021" name="PeerJ">
        <title>Extensive microbial diversity within the chicken gut microbiome revealed by metagenomics and culture.</title>
        <authorList>
            <person name="Gilroy R."/>
            <person name="Ravi A."/>
            <person name="Getino M."/>
            <person name="Pursley I."/>
            <person name="Horton D.L."/>
            <person name="Alikhan N.F."/>
            <person name="Baker D."/>
            <person name="Gharbi K."/>
            <person name="Hall N."/>
            <person name="Watson M."/>
            <person name="Adriaenssens E.M."/>
            <person name="Foster-Nyarko E."/>
            <person name="Jarju S."/>
            <person name="Secka A."/>
            <person name="Antonio M."/>
            <person name="Oren A."/>
            <person name="Chaudhuri R.R."/>
            <person name="La Ragione R."/>
            <person name="Hildebrand F."/>
            <person name="Pallen M.J."/>
        </authorList>
    </citation>
    <scope>NUCLEOTIDE SEQUENCE</scope>
    <source>
        <strain evidence="2">CHK190-19873</strain>
    </source>
</reference>
<evidence type="ECO:0000259" key="1">
    <source>
        <dbReference type="Pfam" id="PF12724"/>
    </source>
</evidence>
<dbReference type="SUPFAM" id="SSF52218">
    <property type="entry name" value="Flavoproteins"/>
    <property type="match status" value="1"/>
</dbReference>
<dbReference type="InterPro" id="IPR029039">
    <property type="entry name" value="Flavoprotein-like_sf"/>
</dbReference>
<protein>
    <submittedName>
        <fullName evidence="2">Flavodoxin</fullName>
    </submittedName>
</protein>
<gene>
    <name evidence="2" type="ORF">IAB44_16465</name>
</gene>
<evidence type="ECO:0000313" key="2">
    <source>
        <dbReference type="EMBL" id="HIS33118.1"/>
    </source>
</evidence>
<sequence>MKKGMILYQSKYGATKKYAQWLREMTGYDCAETAKASVGDVLSYENLVLCGGIYASGIAGLSFLKKNIGRLQGKKIAVFCVGASPYEESAFSEVRKRNMTGGLAEIPLFYGRGAWDEGGMTFKDRTLCRLLQKSVAKKDPSTYEPWMQALMCAAGQTCDWTDKAYLTPLLEFLG</sequence>
<feature type="domain" description="Flavodoxin" evidence="1">
    <location>
        <begin position="5"/>
        <end position="138"/>
    </location>
</feature>
<dbReference type="Gene3D" id="3.40.50.360">
    <property type="match status" value="1"/>
</dbReference>
<dbReference type="GO" id="GO:0010181">
    <property type="term" value="F:FMN binding"/>
    <property type="evidence" value="ECO:0007669"/>
    <property type="project" value="TreeGrafter"/>
</dbReference>
<dbReference type="EMBL" id="DVIQ01000112">
    <property type="protein sequence ID" value="HIS33118.1"/>
    <property type="molecule type" value="Genomic_DNA"/>
</dbReference>
<dbReference type="PANTHER" id="PTHR38030:SF2">
    <property type="entry name" value="PROTOPORPHYRINOGEN IX DEHYDROGENASE [QUINONE]"/>
    <property type="match status" value="1"/>
</dbReference>
<dbReference type="InterPro" id="IPR026816">
    <property type="entry name" value="Flavodoxin_dom"/>
</dbReference>
<comment type="caution">
    <text evidence="2">The sequence shown here is derived from an EMBL/GenBank/DDBJ whole genome shotgun (WGS) entry which is preliminary data.</text>
</comment>
<name>A0A9D1EWE8_9FIRM</name>
<dbReference type="PANTHER" id="PTHR38030">
    <property type="entry name" value="PROTOPORPHYRINOGEN IX DEHYDROGENASE [MENAQUINONE]"/>
    <property type="match status" value="1"/>
</dbReference>
<proteinExistence type="predicted"/>
<dbReference type="InterPro" id="IPR052200">
    <property type="entry name" value="Protoporphyrinogen_IX_DH"/>
</dbReference>
<reference evidence="2" key="1">
    <citation type="submission" date="2020-10" db="EMBL/GenBank/DDBJ databases">
        <authorList>
            <person name="Gilroy R."/>
        </authorList>
    </citation>
    <scope>NUCLEOTIDE SEQUENCE</scope>
    <source>
        <strain evidence="2">CHK190-19873</strain>
    </source>
</reference>
<evidence type="ECO:0000313" key="3">
    <source>
        <dbReference type="Proteomes" id="UP000823935"/>
    </source>
</evidence>
<dbReference type="Proteomes" id="UP000823935">
    <property type="component" value="Unassembled WGS sequence"/>
</dbReference>
<organism evidence="2 3">
    <name type="scientific">Candidatus Limivivens intestinipullorum</name>
    <dbReference type="NCBI Taxonomy" id="2840858"/>
    <lineage>
        <taxon>Bacteria</taxon>
        <taxon>Bacillati</taxon>
        <taxon>Bacillota</taxon>
        <taxon>Clostridia</taxon>
        <taxon>Lachnospirales</taxon>
        <taxon>Lachnospiraceae</taxon>
        <taxon>Lachnospiraceae incertae sedis</taxon>
        <taxon>Candidatus Limivivens</taxon>
    </lineage>
</organism>
<dbReference type="AlphaFoldDB" id="A0A9D1EWE8"/>
<dbReference type="GO" id="GO:0070819">
    <property type="term" value="F:menaquinone-dependent protoporphyrinogen oxidase activity"/>
    <property type="evidence" value="ECO:0007669"/>
    <property type="project" value="TreeGrafter"/>
</dbReference>
<accession>A0A9D1EWE8</accession>
<dbReference type="GO" id="GO:0006783">
    <property type="term" value="P:heme biosynthetic process"/>
    <property type="evidence" value="ECO:0007669"/>
    <property type="project" value="TreeGrafter"/>
</dbReference>
<dbReference type="Pfam" id="PF12724">
    <property type="entry name" value="Flavodoxin_5"/>
    <property type="match status" value="1"/>
</dbReference>